<comment type="caution">
    <text evidence="24">The sequence shown here is derived from an EMBL/GenBank/DDBJ whole genome shotgun (WGS) entry which is preliminary data.</text>
</comment>
<dbReference type="OrthoDB" id="9766909at2"/>
<feature type="domain" description="Glycosyl transferase family 51" evidence="23">
    <location>
        <begin position="87"/>
        <end position="265"/>
    </location>
</feature>
<dbReference type="PANTHER" id="PTHR32282:SF27">
    <property type="entry name" value="PENICILLIN-BINDING PROTEIN 1A"/>
    <property type="match status" value="1"/>
</dbReference>
<evidence type="ECO:0000256" key="1">
    <source>
        <dbReference type="ARBA" id="ARBA00004370"/>
    </source>
</evidence>
<sequence length="849" mass="94234">MSDNISAEADSGNGFTRRISRGGSGAWTNVRHAWETRRWFRVLFYALGGGLLLAIIGWFWLAHDLPDAEKLLDYEPNLPSVVRGIDGEIVHRYERERRVELQFRDMPEQLLNAYVSAEDETFWSHNGIDVGGFTNAVFDYMSKLGSGERAVGGSTITQQVAKNILVGNEYSVTRKLKEMILATRIEGVLEKEEIITLYLNEIPLGRRSFGVQAASLAYFDKDVDDLELHEMAYLAILPRAPEEYSRERNFDIARERRNLVLRQMEDNGYITQAQMNAAQAQPLGIVQGQRQQRSADAGYFLEEVRRQLIGLFGEESEDGRNSVYAGGLWVRTSLDTEMQDAARDALRGAMLRYQGNRGWSGPIATINPDNGDLIAQLRSSYLSINYEDWRVGVVTQRDGGSATIGFTSGEEAPLSNVPNDLAVGHVIAASPSGNGWRVRTVPEVSGGFLAMQPDSGRILAMQGGFDSRLGAFNRATQANRQPGSTVKPFVYATGLDNGMTPATMVPDKQYCYYQGGNLGEKCFTNFGGSRGGGEYPMRYGLEQSKNLMTVHIAMDSGMEQVIDTFENAGLEPEGVDYQPYPAFALGAGDTTVERMTAAYAMLVNHGRLNEPTVIDYVQDRDGKVIWRADERECTGCNMDEYDGGAMPRFGRTGRQVMDARTAFQTVHMLEGVVQRGTATRLRDLDIPLFGKTGTSTGPTNAWFVGGSPDIVAGTYLGFDQPRNMGGYIQGGNTAAPIFKSFAEQVKDRFSGRPFIAPDGVRMVRIDRRTGRRVFDGWPTGEPTAAVIWEAFKPDTEPRRSQRQDEIDAMREVILAQLRRRERGPAVSSRRSQAEETEPEDFAEEQGGIY</sequence>
<dbReference type="GO" id="GO:0008658">
    <property type="term" value="F:penicillin binding"/>
    <property type="evidence" value="ECO:0007669"/>
    <property type="project" value="InterPro"/>
</dbReference>
<keyword evidence="11" id="KW-0133">Cell shape</keyword>
<dbReference type="GO" id="GO:0004180">
    <property type="term" value="F:carboxypeptidase activity"/>
    <property type="evidence" value="ECO:0007669"/>
    <property type="project" value="UniProtKB-KW"/>
</dbReference>
<dbReference type="GO" id="GO:0008955">
    <property type="term" value="F:peptidoglycan glycosyltransferase activity"/>
    <property type="evidence" value="ECO:0007669"/>
    <property type="project" value="UniProtKB-EC"/>
</dbReference>
<keyword evidence="16" id="KW-0961">Cell wall biogenesis/degradation</keyword>
<proteinExistence type="inferred from homology"/>
<evidence type="ECO:0000256" key="14">
    <source>
        <dbReference type="ARBA" id="ARBA00023136"/>
    </source>
</evidence>
<keyword evidence="6" id="KW-0645">Protease</keyword>
<comment type="pathway">
    <text evidence="19">Glycan biosynthesis.</text>
</comment>
<evidence type="ECO:0000256" key="10">
    <source>
        <dbReference type="ARBA" id="ARBA00022801"/>
    </source>
</evidence>
<evidence type="ECO:0000256" key="3">
    <source>
        <dbReference type="ARBA" id="ARBA00007090"/>
    </source>
</evidence>
<keyword evidence="5" id="KW-0121">Carboxypeptidase</keyword>
<evidence type="ECO:0000313" key="24">
    <source>
        <dbReference type="EMBL" id="RJY08593.1"/>
    </source>
</evidence>
<keyword evidence="7" id="KW-0328">Glycosyltransferase</keyword>
<feature type="transmembrane region" description="Helical" evidence="21">
    <location>
        <begin position="42"/>
        <end position="61"/>
    </location>
</feature>
<protein>
    <recommendedName>
        <fullName evidence="17">peptidoglycan glycosyltransferase</fullName>
        <ecNumber evidence="17">2.4.99.28</ecNumber>
    </recommendedName>
</protein>
<dbReference type="GO" id="GO:0006508">
    <property type="term" value="P:proteolysis"/>
    <property type="evidence" value="ECO:0007669"/>
    <property type="project" value="UniProtKB-KW"/>
</dbReference>
<dbReference type="UniPathway" id="UPA00219"/>
<dbReference type="Proteomes" id="UP000285232">
    <property type="component" value="Unassembled WGS sequence"/>
</dbReference>
<keyword evidence="14 21" id="KW-0472">Membrane</keyword>
<keyword evidence="15" id="KW-0511">Multifunctional enzyme</keyword>
<keyword evidence="10" id="KW-0378">Hydrolase</keyword>
<evidence type="ECO:0000256" key="12">
    <source>
        <dbReference type="ARBA" id="ARBA00022984"/>
    </source>
</evidence>
<evidence type="ECO:0000256" key="16">
    <source>
        <dbReference type="ARBA" id="ARBA00023316"/>
    </source>
</evidence>
<evidence type="ECO:0000256" key="13">
    <source>
        <dbReference type="ARBA" id="ARBA00022989"/>
    </source>
</evidence>
<dbReference type="SUPFAM" id="SSF53955">
    <property type="entry name" value="Lysozyme-like"/>
    <property type="match status" value="1"/>
</dbReference>
<evidence type="ECO:0000256" key="4">
    <source>
        <dbReference type="ARBA" id="ARBA00007739"/>
    </source>
</evidence>
<comment type="similarity">
    <text evidence="3">In the C-terminal section; belongs to the transpeptidase family.</text>
</comment>
<dbReference type="RefSeq" id="WP_120047605.1">
    <property type="nucleotide sequence ID" value="NZ_RAHX01000001.1"/>
</dbReference>
<organism evidence="24 25">
    <name type="scientific">Aurantiacibacter aquimixticola</name>
    <dbReference type="NCBI Taxonomy" id="1958945"/>
    <lineage>
        <taxon>Bacteria</taxon>
        <taxon>Pseudomonadati</taxon>
        <taxon>Pseudomonadota</taxon>
        <taxon>Alphaproteobacteria</taxon>
        <taxon>Sphingomonadales</taxon>
        <taxon>Erythrobacteraceae</taxon>
        <taxon>Aurantiacibacter</taxon>
    </lineage>
</organism>
<dbReference type="PANTHER" id="PTHR32282">
    <property type="entry name" value="BINDING PROTEIN TRANSPEPTIDASE, PUTATIVE-RELATED"/>
    <property type="match status" value="1"/>
</dbReference>
<evidence type="ECO:0000256" key="9">
    <source>
        <dbReference type="ARBA" id="ARBA00022692"/>
    </source>
</evidence>
<dbReference type="GO" id="GO:0008360">
    <property type="term" value="P:regulation of cell shape"/>
    <property type="evidence" value="ECO:0007669"/>
    <property type="project" value="UniProtKB-KW"/>
</dbReference>
<dbReference type="InterPro" id="IPR023346">
    <property type="entry name" value="Lysozyme-like_dom_sf"/>
</dbReference>
<name>A0A419RS10_9SPHN</name>
<evidence type="ECO:0000256" key="15">
    <source>
        <dbReference type="ARBA" id="ARBA00023268"/>
    </source>
</evidence>
<dbReference type="EC" id="2.4.99.28" evidence="17"/>
<dbReference type="InterPro" id="IPR001460">
    <property type="entry name" value="PCN-bd_Tpept"/>
</dbReference>
<dbReference type="Pfam" id="PF00905">
    <property type="entry name" value="Transpeptidase"/>
    <property type="match status" value="1"/>
</dbReference>
<keyword evidence="12" id="KW-0573">Peptidoglycan synthesis</keyword>
<dbReference type="InterPro" id="IPR012338">
    <property type="entry name" value="Beta-lactam/transpept-like"/>
</dbReference>
<comment type="similarity">
    <text evidence="4">In the N-terminal section; belongs to the glycosyltransferase 51 family.</text>
</comment>
<evidence type="ECO:0000313" key="25">
    <source>
        <dbReference type="Proteomes" id="UP000285232"/>
    </source>
</evidence>
<evidence type="ECO:0000256" key="7">
    <source>
        <dbReference type="ARBA" id="ARBA00022676"/>
    </source>
</evidence>
<comment type="catalytic activity">
    <reaction evidence="18">
        <text>[GlcNAc-(1-&gt;4)-Mur2Ac(oyl-L-Ala-gamma-D-Glu-L-Lys-D-Ala-D-Ala)](n)-di-trans,octa-cis-undecaprenyl diphosphate + beta-D-GlcNAc-(1-&gt;4)-Mur2Ac(oyl-L-Ala-gamma-D-Glu-L-Lys-D-Ala-D-Ala)-di-trans,octa-cis-undecaprenyl diphosphate = [GlcNAc-(1-&gt;4)-Mur2Ac(oyl-L-Ala-gamma-D-Glu-L-Lys-D-Ala-D-Ala)](n+1)-di-trans,octa-cis-undecaprenyl diphosphate + di-trans,octa-cis-undecaprenyl diphosphate + H(+)</text>
        <dbReference type="Rhea" id="RHEA:23708"/>
        <dbReference type="Rhea" id="RHEA-COMP:9602"/>
        <dbReference type="Rhea" id="RHEA-COMP:9603"/>
        <dbReference type="ChEBI" id="CHEBI:15378"/>
        <dbReference type="ChEBI" id="CHEBI:58405"/>
        <dbReference type="ChEBI" id="CHEBI:60033"/>
        <dbReference type="ChEBI" id="CHEBI:78435"/>
        <dbReference type="EC" id="2.4.99.28"/>
    </reaction>
</comment>
<reference evidence="24 25" key="1">
    <citation type="journal article" date="2017" name="Int. J. Syst. Evol. Microbiol.">
        <title>Erythrobacter aquimixticola sp. nov., isolated from the junction between the ocean and a freshwater spring.</title>
        <authorList>
            <person name="Park S."/>
            <person name="Jung Y.T."/>
            <person name="Choi S.J."/>
            <person name="Yoon J.H."/>
        </authorList>
    </citation>
    <scope>NUCLEOTIDE SEQUENCE [LARGE SCALE GENOMIC DNA]</scope>
    <source>
        <strain evidence="24 25">JSSK-14</strain>
    </source>
</reference>
<evidence type="ECO:0000256" key="20">
    <source>
        <dbReference type="SAM" id="MobiDB-lite"/>
    </source>
</evidence>
<dbReference type="InterPro" id="IPR050396">
    <property type="entry name" value="Glycosyltr_51/Transpeptidase"/>
</dbReference>
<evidence type="ECO:0000256" key="19">
    <source>
        <dbReference type="ARBA" id="ARBA00060592"/>
    </source>
</evidence>
<keyword evidence="8" id="KW-0808">Transferase</keyword>
<evidence type="ECO:0000256" key="2">
    <source>
        <dbReference type="ARBA" id="ARBA00004752"/>
    </source>
</evidence>
<comment type="pathway">
    <text evidence="2">Cell wall biogenesis; peptidoglycan biosynthesis.</text>
</comment>
<dbReference type="GO" id="GO:0016020">
    <property type="term" value="C:membrane"/>
    <property type="evidence" value="ECO:0007669"/>
    <property type="project" value="UniProtKB-SubCell"/>
</dbReference>
<keyword evidence="9 21" id="KW-0812">Transmembrane</keyword>
<comment type="subcellular location">
    <subcellularLocation>
        <location evidence="1">Membrane</location>
    </subcellularLocation>
</comment>
<evidence type="ECO:0000256" key="8">
    <source>
        <dbReference type="ARBA" id="ARBA00022679"/>
    </source>
</evidence>
<dbReference type="Pfam" id="PF00912">
    <property type="entry name" value="Transgly"/>
    <property type="match status" value="1"/>
</dbReference>
<feature type="compositionally biased region" description="Acidic residues" evidence="20">
    <location>
        <begin position="834"/>
        <end position="843"/>
    </location>
</feature>
<evidence type="ECO:0000259" key="22">
    <source>
        <dbReference type="Pfam" id="PF00905"/>
    </source>
</evidence>
<dbReference type="InterPro" id="IPR001264">
    <property type="entry name" value="Glyco_trans_51"/>
</dbReference>
<evidence type="ECO:0000259" key="23">
    <source>
        <dbReference type="Pfam" id="PF00912"/>
    </source>
</evidence>
<keyword evidence="13 21" id="KW-1133">Transmembrane helix</keyword>
<feature type="domain" description="Penicillin-binding protein transpeptidase" evidence="22">
    <location>
        <begin position="446"/>
        <end position="740"/>
    </location>
</feature>
<gene>
    <name evidence="24" type="ORF">D6201_03750</name>
</gene>
<evidence type="ECO:0000256" key="21">
    <source>
        <dbReference type="SAM" id="Phobius"/>
    </source>
</evidence>
<evidence type="ECO:0000256" key="11">
    <source>
        <dbReference type="ARBA" id="ARBA00022960"/>
    </source>
</evidence>
<evidence type="ECO:0000256" key="6">
    <source>
        <dbReference type="ARBA" id="ARBA00022670"/>
    </source>
</evidence>
<dbReference type="AlphaFoldDB" id="A0A419RS10"/>
<evidence type="ECO:0000256" key="17">
    <source>
        <dbReference type="ARBA" id="ARBA00044770"/>
    </source>
</evidence>
<evidence type="ECO:0000256" key="18">
    <source>
        <dbReference type="ARBA" id="ARBA00049902"/>
    </source>
</evidence>
<dbReference type="GO" id="GO:0071555">
    <property type="term" value="P:cell wall organization"/>
    <property type="evidence" value="ECO:0007669"/>
    <property type="project" value="UniProtKB-KW"/>
</dbReference>
<feature type="region of interest" description="Disordered" evidence="20">
    <location>
        <begin position="820"/>
        <end position="849"/>
    </location>
</feature>
<dbReference type="FunFam" id="1.10.3810.10:FF:000003">
    <property type="entry name" value="Penicillin-binding protein 1a"/>
    <property type="match status" value="1"/>
</dbReference>
<dbReference type="Gene3D" id="3.40.710.10">
    <property type="entry name" value="DD-peptidase/beta-lactamase superfamily"/>
    <property type="match status" value="2"/>
</dbReference>
<dbReference type="InterPro" id="IPR036950">
    <property type="entry name" value="PBP_transglycosylase"/>
</dbReference>
<evidence type="ECO:0000256" key="5">
    <source>
        <dbReference type="ARBA" id="ARBA00022645"/>
    </source>
</evidence>
<accession>A0A419RS10</accession>
<dbReference type="EMBL" id="RAHX01000001">
    <property type="protein sequence ID" value="RJY08593.1"/>
    <property type="molecule type" value="Genomic_DNA"/>
</dbReference>
<dbReference type="GO" id="GO:0030288">
    <property type="term" value="C:outer membrane-bounded periplasmic space"/>
    <property type="evidence" value="ECO:0007669"/>
    <property type="project" value="TreeGrafter"/>
</dbReference>
<dbReference type="Gene3D" id="1.10.3810.10">
    <property type="entry name" value="Biosynthetic peptidoglycan transglycosylase-like"/>
    <property type="match status" value="1"/>
</dbReference>
<dbReference type="SUPFAM" id="SSF56601">
    <property type="entry name" value="beta-lactamase/transpeptidase-like"/>
    <property type="match status" value="1"/>
</dbReference>
<keyword evidence="25" id="KW-1185">Reference proteome</keyword>
<dbReference type="GO" id="GO:0009252">
    <property type="term" value="P:peptidoglycan biosynthetic process"/>
    <property type="evidence" value="ECO:0007669"/>
    <property type="project" value="UniProtKB-UniPathway"/>
</dbReference>